<accession>A0A9P8V8Z3</accession>
<evidence type="ECO:0000313" key="4">
    <source>
        <dbReference type="Proteomes" id="UP000770015"/>
    </source>
</evidence>
<protein>
    <recommendedName>
        <fullName evidence="5">TLC domain-containing protein</fullName>
    </recommendedName>
</protein>
<feature type="transmembrane region" description="Helical" evidence="2">
    <location>
        <begin position="140"/>
        <end position="159"/>
    </location>
</feature>
<reference evidence="3" key="1">
    <citation type="journal article" date="2021" name="Nat. Commun.">
        <title>Genetic determinants of endophytism in the Arabidopsis root mycobiome.</title>
        <authorList>
            <person name="Mesny F."/>
            <person name="Miyauchi S."/>
            <person name="Thiergart T."/>
            <person name="Pickel B."/>
            <person name="Atanasova L."/>
            <person name="Karlsson M."/>
            <person name="Huettel B."/>
            <person name="Barry K.W."/>
            <person name="Haridas S."/>
            <person name="Chen C."/>
            <person name="Bauer D."/>
            <person name="Andreopoulos W."/>
            <person name="Pangilinan J."/>
            <person name="LaButti K."/>
            <person name="Riley R."/>
            <person name="Lipzen A."/>
            <person name="Clum A."/>
            <person name="Drula E."/>
            <person name="Henrissat B."/>
            <person name="Kohler A."/>
            <person name="Grigoriev I.V."/>
            <person name="Martin F.M."/>
            <person name="Hacquard S."/>
        </authorList>
    </citation>
    <scope>NUCLEOTIDE SEQUENCE</scope>
    <source>
        <strain evidence="3">MPI-SDFR-AT-0117</strain>
    </source>
</reference>
<dbReference type="EMBL" id="JAGSXJ010000016">
    <property type="protein sequence ID" value="KAH6684958.1"/>
    <property type="molecule type" value="Genomic_DNA"/>
</dbReference>
<keyword evidence="2" id="KW-0472">Membrane</keyword>
<proteinExistence type="predicted"/>
<dbReference type="Proteomes" id="UP000770015">
    <property type="component" value="Unassembled WGS sequence"/>
</dbReference>
<feature type="transmembrane region" description="Helical" evidence="2">
    <location>
        <begin position="245"/>
        <end position="266"/>
    </location>
</feature>
<feature type="region of interest" description="Disordered" evidence="1">
    <location>
        <begin position="276"/>
        <end position="331"/>
    </location>
</feature>
<keyword evidence="4" id="KW-1185">Reference proteome</keyword>
<feature type="transmembrane region" description="Helical" evidence="2">
    <location>
        <begin position="213"/>
        <end position="233"/>
    </location>
</feature>
<sequence>MEPKIVFVQPEPLSHLQTQGSLILCACILGVVVVSNILERWVLAKVYGALWEDLSLGHNERRRRSFTYLHIGVMIMTTLVVLGCYPVFDFLVGGARPSSVLMRPGRFIVTYGDAMFILSQIYSAYYLFEVSFRTRFASAIGIAHHVGLLLVIQSSLALFGSPKKHPEAILEFYMCMVWGAFDVVVELPLYTFMILWRIKSSNHRLLSKLAHGCFIWVLLGAAVETAITIWLMQRSWHRWSLSFKILLPAVFALWITTQLYGASRILSMARSQQRLAAGHPSDDGEAGTSREGSREGKTQNTRTELVNPEVNRNVSFQLDDPSRETPREIRR</sequence>
<evidence type="ECO:0000313" key="3">
    <source>
        <dbReference type="EMBL" id="KAH6684958.1"/>
    </source>
</evidence>
<organism evidence="3 4">
    <name type="scientific">Plectosphaerella plurivora</name>
    <dbReference type="NCBI Taxonomy" id="936078"/>
    <lineage>
        <taxon>Eukaryota</taxon>
        <taxon>Fungi</taxon>
        <taxon>Dikarya</taxon>
        <taxon>Ascomycota</taxon>
        <taxon>Pezizomycotina</taxon>
        <taxon>Sordariomycetes</taxon>
        <taxon>Hypocreomycetidae</taxon>
        <taxon>Glomerellales</taxon>
        <taxon>Plectosphaerellaceae</taxon>
        <taxon>Plectosphaerella</taxon>
    </lineage>
</organism>
<comment type="caution">
    <text evidence="3">The sequence shown here is derived from an EMBL/GenBank/DDBJ whole genome shotgun (WGS) entry which is preliminary data.</text>
</comment>
<feature type="transmembrane region" description="Helical" evidence="2">
    <location>
        <begin position="20"/>
        <end position="38"/>
    </location>
</feature>
<feature type="transmembrane region" description="Helical" evidence="2">
    <location>
        <begin position="108"/>
        <end position="128"/>
    </location>
</feature>
<gene>
    <name evidence="3" type="ORF">F5X68DRAFT_242013</name>
</gene>
<keyword evidence="2" id="KW-0812">Transmembrane</keyword>
<dbReference type="OrthoDB" id="10010954at2759"/>
<evidence type="ECO:0000256" key="2">
    <source>
        <dbReference type="SAM" id="Phobius"/>
    </source>
</evidence>
<evidence type="ECO:0000256" key="1">
    <source>
        <dbReference type="SAM" id="MobiDB-lite"/>
    </source>
</evidence>
<evidence type="ECO:0008006" key="5">
    <source>
        <dbReference type="Google" id="ProtNLM"/>
    </source>
</evidence>
<feature type="transmembrane region" description="Helical" evidence="2">
    <location>
        <begin position="68"/>
        <end position="88"/>
    </location>
</feature>
<feature type="compositionally biased region" description="Polar residues" evidence="1">
    <location>
        <begin position="298"/>
        <end position="316"/>
    </location>
</feature>
<feature type="compositionally biased region" description="Basic and acidic residues" evidence="1">
    <location>
        <begin position="320"/>
        <end position="331"/>
    </location>
</feature>
<dbReference type="PROSITE" id="PS51257">
    <property type="entry name" value="PROKAR_LIPOPROTEIN"/>
    <property type="match status" value="1"/>
</dbReference>
<dbReference type="AlphaFoldDB" id="A0A9P8V8Z3"/>
<keyword evidence="2" id="KW-1133">Transmembrane helix</keyword>
<name>A0A9P8V8Z3_9PEZI</name>
<feature type="transmembrane region" description="Helical" evidence="2">
    <location>
        <begin position="171"/>
        <end position="192"/>
    </location>
</feature>